<keyword evidence="2" id="KW-0472">Membrane</keyword>
<keyword evidence="5" id="KW-1185">Reference proteome</keyword>
<feature type="chain" id="PRO_5025388804" description="Mid2 domain-containing protein" evidence="3">
    <location>
        <begin position="24"/>
        <end position="325"/>
    </location>
</feature>
<sequence>MLFSITFGVYIFAALTNIGRIVAQQPTASVSAAAAPTILLSPSEAQVGGTYEITYAPVHIPVRFFARRHSPAEMNSENIPLSMERATNGSFTWEVGPFFRHGEIWCLTCSYESILSVNERYVEITALYSGTPMASSSWTTTPTPSSMVIMMPYTSIPPTKNSSRLLPAETNTPSGLPATVAAGIGIGAAVAAILLVLAGCVFYKRYRRKGLKTIPRVRVHLPWRNGRHPRPRTKPEEFRPEFKSELDGKALITVCFCEMNANVEAQELPATERIIDVDTPTLREDERAEKEEQRRDSLLTSMLKNYGQEVSQEEDETRQKQEESK</sequence>
<organism evidence="4 5">
    <name type="scientific">Amniculicola lignicola CBS 123094</name>
    <dbReference type="NCBI Taxonomy" id="1392246"/>
    <lineage>
        <taxon>Eukaryota</taxon>
        <taxon>Fungi</taxon>
        <taxon>Dikarya</taxon>
        <taxon>Ascomycota</taxon>
        <taxon>Pezizomycotina</taxon>
        <taxon>Dothideomycetes</taxon>
        <taxon>Pleosporomycetidae</taxon>
        <taxon>Pleosporales</taxon>
        <taxon>Amniculicolaceae</taxon>
        <taxon>Amniculicola</taxon>
    </lineage>
</organism>
<protein>
    <recommendedName>
        <fullName evidence="6">Mid2 domain-containing protein</fullName>
    </recommendedName>
</protein>
<gene>
    <name evidence="4" type="ORF">P154DRAFT_569059</name>
</gene>
<keyword evidence="2" id="KW-1133">Transmembrane helix</keyword>
<feature type="transmembrane region" description="Helical" evidence="2">
    <location>
        <begin position="180"/>
        <end position="203"/>
    </location>
</feature>
<feature type="region of interest" description="Disordered" evidence="1">
    <location>
        <begin position="276"/>
        <end position="325"/>
    </location>
</feature>
<evidence type="ECO:0000313" key="5">
    <source>
        <dbReference type="Proteomes" id="UP000799779"/>
    </source>
</evidence>
<proteinExistence type="predicted"/>
<dbReference type="EMBL" id="ML977557">
    <property type="protein sequence ID" value="KAF2007166.1"/>
    <property type="molecule type" value="Genomic_DNA"/>
</dbReference>
<dbReference type="AlphaFoldDB" id="A0A6A5X305"/>
<evidence type="ECO:0008006" key="6">
    <source>
        <dbReference type="Google" id="ProtNLM"/>
    </source>
</evidence>
<evidence type="ECO:0000313" key="4">
    <source>
        <dbReference type="EMBL" id="KAF2007166.1"/>
    </source>
</evidence>
<keyword evidence="2" id="KW-0812">Transmembrane</keyword>
<feature type="compositionally biased region" description="Basic and acidic residues" evidence="1">
    <location>
        <begin position="276"/>
        <end position="297"/>
    </location>
</feature>
<evidence type="ECO:0000256" key="2">
    <source>
        <dbReference type="SAM" id="Phobius"/>
    </source>
</evidence>
<accession>A0A6A5X305</accession>
<reference evidence="4" key="1">
    <citation type="journal article" date="2020" name="Stud. Mycol.">
        <title>101 Dothideomycetes genomes: a test case for predicting lifestyles and emergence of pathogens.</title>
        <authorList>
            <person name="Haridas S."/>
            <person name="Albert R."/>
            <person name="Binder M."/>
            <person name="Bloem J."/>
            <person name="Labutti K."/>
            <person name="Salamov A."/>
            <person name="Andreopoulos B."/>
            <person name="Baker S."/>
            <person name="Barry K."/>
            <person name="Bills G."/>
            <person name="Bluhm B."/>
            <person name="Cannon C."/>
            <person name="Castanera R."/>
            <person name="Culley D."/>
            <person name="Daum C."/>
            <person name="Ezra D."/>
            <person name="Gonzalez J."/>
            <person name="Henrissat B."/>
            <person name="Kuo A."/>
            <person name="Liang C."/>
            <person name="Lipzen A."/>
            <person name="Lutzoni F."/>
            <person name="Magnuson J."/>
            <person name="Mondo S."/>
            <person name="Nolan M."/>
            <person name="Ohm R."/>
            <person name="Pangilinan J."/>
            <person name="Park H.-J."/>
            <person name="Ramirez L."/>
            <person name="Alfaro M."/>
            <person name="Sun H."/>
            <person name="Tritt A."/>
            <person name="Yoshinaga Y."/>
            <person name="Zwiers L.-H."/>
            <person name="Turgeon B."/>
            <person name="Goodwin S."/>
            <person name="Spatafora J."/>
            <person name="Crous P."/>
            <person name="Grigoriev I."/>
        </authorList>
    </citation>
    <scope>NUCLEOTIDE SEQUENCE</scope>
    <source>
        <strain evidence="4">CBS 123094</strain>
    </source>
</reference>
<keyword evidence="3" id="KW-0732">Signal</keyword>
<name>A0A6A5X305_9PLEO</name>
<dbReference type="Proteomes" id="UP000799779">
    <property type="component" value="Unassembled WGS sequence"/>
</dbReference>
<feature type="signal peptide" evidence="3">
    <location>
        <begin position="1"/>
        <end position="23"/>
    </location>
</feature>
<evidence type="ECO:0000256" key="3">
    <source>
        <dbReference type="SAM" id="SignalP"/>
    </source>
</evidence>
<evidence type="ECO:0000256" key="1">
    <source>
        <dbReference type="SAM" id="MobiDB-lite"/>
    </source>
</evidence>